<gene>
    <name evidence="2" type="ORF">RFI_29916</name>
</gene>
<organism evidence="2 3">
    <name type="scientific">Reticulomyxa filosa</name>
    <dbReference type="NCBI Taxonomy" id="46433"/>
    <lineage>
        <taxon>Eukaryota</taxon>
        <taxon>Sar</taxon>
        <taxon>Rhizaria</taxon>
        <taxon>Retaria</taxon>
        <taxon>Foraminifera</taxon>
        <taxon>Monothalamids</taxon>
        <taxon>Reticulomyxidae</taxon>
        <taxon>Reticulomyxa</taxon>
    </lineage>
</organism>
<proteinExistence type="predicted"/>
<keyword evidence="1" id="KW-1133">Transmembrane helix</keyword>
<feature type="transmembrane region" description="Helical" evidence="1">
    <location>
        <begin position="350"/>
        <end position="370"/>
    </location>
</feature>
<feature type="transmembrane region" description="Helical" evidence="1">
    <location>
        <begin position="319"/>
        <end position="344"/>
    </location>
</feature>
<keyword evidence="1" id="KW-0472">Membrane</keyword>
<sequence length="560" mass="64555">MDSEIRDDTTNSQGQKRQVDIIIADDNGIESIWKWICQEALPCIQYISEKSHKKSAFQTPRQSLKGGLSRAAKLSLMHLDAEQSKERIKTLLDVFGRDIKLSDQNTLITYASEINEELQLFIEDEFGFAKKETSSHRTKISRVKSQVRFADTEQIAAVVSESVRETIVSPSVSQEVPEVKELEISKPPESLKVQIAKKLDQNQLELIKISHDRHNSGNVVFPLSDLEKQPLNDPPTEDESKVPPINYLKRLSLPSLRQSTDETHLAVMLNSDNDNEEINEPVKIHNEHAKPLTNEEKTTDSNDNKTIQWLNNPSNFIDIVYTAFVELLSLFDLITDILVLTMFISIQKQLWTSLMLLSMIAPYLVAYTAFGSLIQHSKLYNYGYQNEDIDSLRWRRRNQNNGWFKTVMQAAFTIGLLTPLSIVYFALIDVLFIFLETFSLFVNIFCCGKFAPRLKKMNSFIFREFLGLTHMQVVGYRRYAIMTIHICRTLSQLLFESIPQLILQMQVLYYTKSHHFHKESVKKKLSNEFNETYLILSVFFAVIHITVELWTLSIEGTKKK</sequence>
<accession>X6M246</accession>
<keyword evidence="3" id="KW-1185">Reference proteome</keyword>
<evidence type="ECO:0008006" key="4">
    <source>
        <dbReference type="Google" id="ProtNLM"/>
    </source>
</evidence>
<reference evidence="2 3" key="1">
    <citation type="journal article" date="2013" name="Curr. Biol.">
        <title>The Genome of the Foraminiferan Reticulomyxa filosa.</title>
        <authorList>
            <person name="Glockner G."/>
            <person name="Hulsmann N."/>
            <person name="Schleicher M."/>
            <person name="Noegel A.A."/>
            <person name="Eichinger L."/>
            <person name="Gallinger C."/>
            <person name="Pawlowski J."/>
            <person name="Sierra R."/>
            <person name="Euteneuer U."/>
            <person name="Pillet L."/>
            <person name="Moustafa A."/>
            <person name="Platzer M."/>
            <person name="Groth M."/>
            <person name="Szafranski K."/>
            <person name="Schliwa M."/>
        </authorList>
    </citation>
    <scope>NUCLEOTIDE SEQUENCE [LARGE SCALE GENOMIC DNA]</scope>
</reference>
<protein>
    <recommendedName>
        <fullName evidence="4">XK-related protein</fullName>
    </recommendedName>
</protein>
<dbReference type="AlphaFoldDB" id="X6M246"/>
<keyword evidence="1" id="KW-0812">Transmembrane</keyword>
<feature type="transmembrane region" description="Helical" evidence="1">
    <location>
        <begin position="403"/>
        <end position="425"/>
    </location>
</feature>
<dbReference type="Proteomes" id="UP000023152">
    <property type="component" value="Unassembled WGS sequence"/>
</dbReference>
<comment type="caution">
    <text evidence="2">The sequence shown here is derived from an EMBL/GenBank/DDBJ whole genome shotgun (WGS) entry which is preliminary data.</text>
</comment>
<name>X6M246_RETFI</name>
<feature type="transmembrane region" description="Helical" evidence="1">
    <location>
        <begin position="532"/>
        <end position="552"/>
    </location>
</feature>
<evidence type="ECO:0000256" key="1">
    <source>
        <dbReference type="SAM" id="Phobius"/>
    </source>
</evidence>
<evidence type="ECO:0000313" key="3">
    <source>
        <dbReference type="Proteomes" id="UP000023152"/>
    </source>
</evidence>
<feature type="transmembrane region" description="Helical" evidence="1">
    <location>
        <begin position="431"/>
        <end position="451"/>
    </location>
</feature>
<dbReference type="EMBL" id="ASPP01026126">
    <property type="protein sequence ID" value="ETO07477.1"/>
    <property type="molecule type" value="Genomic_DNA"/>
</dbReference>
<evidence type="ECO:0000313" key="2">
    <source>
        <dbReference type="EMBL" id="ETO07477.1"/>
    </source>
</evidence>